<dbReference type="EMBL" id="AHBZ03000027">
    <property type="protein sequence ID" value="KAF7764869.1"/>
    <property type="molecule type" value="Genomic_DNA"/>
</dbReference>
<proteinExistence type="predicted"/>
<evidence type="ECO:0000313" key="2">
    <source>
        <dbReference type="Proteomes" id="UP000016487"/>
    </source>
</evidence>
<dbReference type="PRINTS" id="PR01490">
    <property type="entry name" value="RTXTOXIND"/>
</dbReference>
<reference evidence="1" key="1">
    <citation type="journal article" date="2012" name="J. Bacteriol.">
        <title>Genome sequences of type strains of seven species of the marine bacterium Pseudoalteromonas.</title>
        <authorList>
            <person name="Xie B.B."/>
            <person name="Shu Y.L."/>
            <person name="Qin Q.L."/>
            <person name="Rong J.C."/>
            <person name="Zhang X.Y."/>
            <person name="Chen X.L."/>
            <person name="Shi M."/>
            <person name="He H.L."/>
            <person name="Zhou B.C."/>
            <person name="Zhang Y.Z."/>
        </authorList>
    </citation>
    <scope>NUCLEOTIDE SEQUENCE</scope>
    <source>
        <strain evidence="1">DSM 8771</strain>
    </source>
</reference>
<accession>A0AAD4FQC4</accession>
<dbReference type="InterPro" id="IPR050739">
    <property type="entry name" value="MFP"/>
</dbReference>
<dbReference type="PANTHER" id="PTHR30386:SF27">
    <property type="entry name" value="MEMBRANE FUSION PROTEIN (MFP) FAMILY PROTEIN"/>
    <property type="match status" value="1"/>
</dbReference>
<gene>
    <name evidence="1" type="ORF">PCIT_b0961</name>
</gene>
<reference evidence="1" key="2">
    <citation type="submission" date="2015-03" db="EMBL/GenBank/DDBJ databases">
        <title>Genome sequence of Pseudoalteromonas citrea.</title>
        <authorList>
            <person name="Xie B.-B."/>
            <person name="Rong J.-C."/>
            <person name="Qin Q.-L."/>
            <person name="Zhang Y.-Z."/>
        </authorList>
    </citation>
    <scope>NUCLEOTIDE SEQUENCE</scope>
    <source>
        <strain evidence="1">DSM 8771</strain>
    </source>
</reference>
<name>A0AAD4FQC4_9GAMM</name>
<protein>
    <submittedName>
        <fullName evidence="1">Uncharacterized protein</fullName>
    </submittedName>
</protein>
<sequence>MRLIAPFSGTVENLSVTTLGGVVTPAQELMRVIPEDDELIVEAGLLNKDIGFTYQCQSVEVKVESFPFTRYGVSLAL</sequence>
<comment type="caution">
    <text evidence="1">The sequence shown here is derived from an EMBL/GenBank/DDBJ whole genome shotgun (WGS) entry which is preliminary data.</text>
</comment>
<dbReference type="RefSeq" id="WP_021032370.1">
    <property type="nucleotide sequence ID" value="NZ_AHBZ03000027.1"/>
</dbReference>
<evidence type="ECO:0000313" key="1">
    <source>
        <dbReference type="EMBL" id="KAF7764869.1"/>
    </source>
</evidence>
<dbReference type="Proteomes" id="UP000016487">
    <property type="component" value="Unassembled WGS sequence"/>
</dbReference>
<dbReference type="AlphaFoldDB" id="A0AAD4FQC4"/>
<dbReference type="PANTHER" id="PTHR30386">
    <property type="entry name" value="MEMBRANE FUSION SUBUNIT OF EMRAB-TOLC MULTIDRUG EFFLUX PUMP"/>
    <property type="match status" value="1"/>
</dbReference>
<organism evidence="1 2">
    <name type="scientific">Pseudoalteromonas citrea</name>
    <dbReference type="NCBI Taxonomy" id="43655"/>
    <lineage>
        <taxon>Bacteria</taxon>
        <taxon>Pseudomonadati</taxon>
        <taxon>Pseudomonadota</taxon>
        <taxon>Gammaproteobacteria</taxon>
        <taxon>Alteromonadales</taxon>
        <taxon>Pseudoalteromonadaceae</taxon>
        <taxon>Pseudoalteromonas</taxon>
    </lineage>
</organism>